<organism evidence="1 2">
    <name type="scientific">Micromonospora endolithica</name>
    <dbReference type="NCBI Taxonomy" id="230091"/>
    <lineage>
        <taxon>Bacteria</taxon>
        <taxon>Bacillati</taxon>
        <taxon>Actinomycetota</taxon>
        <taxon>Actinomycetes</taxon>
        <taxon>Micromonosporales</taxon>
        <taxon>Micromonosporaceae</taxon>
        <taxon>Micromonospora</taxon>
    </lineage>
</organism>
<comment type="caution">
    <text evidence="1">The sequence shown here is derived from an EMBL/GenBank/DDBJ whole genome shotgun (WGS) entry which is preliminary data.</text>
</comment>
<proteinExistence type="predicted"/>
<evidence type="ECO:0000313" key="2">
    <source>
        <dbReference type="Proteomes" id="UP000281726"/>
    </source>
</evidence>
<dbReference type="RefSeq" id="WP_120723558.1">
    <property type="nucleotide sequence ID" value="NZ_RBAK01000001.1"/>
</dbReference>
<protein>
    <recommendedName>
        <fullName evidence="3">DUF2933 domain-containing protein</fullName>
    </recommendedName>
</protein>
<evidence type="ECO:0008006" key="3">
    <source>
        <dbReference type="Google" id="ProtNLM"/>
    </source>
</evidence>
<evidence type="ECO:0000313" key="1">
    <source>
        <dbReference type="EMBL" id="RKN50294.1"/>
    </source>
</evidence>
<sequence length="66" mass="7038">MEKLVYLLPILVCPLMMSAMMWMMMRGNHTSAALQPGSQEEIAALRAEVATLRAGQQASTGTGATA</sequence>
<name>A0A3A9ZQS1_9ACTN</name>
<dbReference type="EMBL" id="RBAK01000001">
    <property type="protein sequence ID" value="RKN50294.1"/>
    <property type="molecule type" value="Genomic_DNA"/>
</dbReference>
<dbReference type="AlphaFoldDB" id="A0A3A9ZQS1"/>
<accession>A0A3A9ZQS1</accession>
<gene>
    <name evidence="1" type="ORF">D7223_00275</name>
</gene>
<reference evidence="1 2" key="1">
    <citation type="journal article" date="2004" name="Syst. Appl. Microbiol.">
        <title>Cryptoendolithic actinomycetes from antarctic sandstone rock samples: Micromonospora endolithica sp. nov. and two isolates related to Micromonospora coerulea Jensen 1932.</title>
        <authorList>
            <person name="Hirsch P."/>
            <person name="Mevs U."/>
            <person name="Kroppenstedt R.M."/>
            <person name="Schumann P."/>
            <person name="Stackebrandt E."/>
        </authorList>
    </citation>
    <scope>NUCLEOTIDE SEQUENCE [LARGE SCALE GENOMIC DNA]</scope>
    <source>
        <strain evidence="1 2">JCM 12677</strain>
    </source>
</reference>
<dbReference type="Proteomes" id="UP000281726">
    <property type="component" value="Unassembled WGS sequence"/>
</dbReference>
<keyword evidence="2" id="KW-1185">Reference proteome</keyword>